<dbReference type="PROSITE" id="PS51155">
    <property type="entry name" value="CHIT_BIND_RR_2"/>
    <property type="match status" value="1"/>
</dbReference>
<comment type="function">
    <text evidence="1">Component of the rigid cuticle of the spider.</text>
</comment>
<evidence type="ECO:0000313" key="6">
    <source>
        <dbReference type="Proteomes" id="UP000499080"/>
    </source>
</evidence>
<dbReference type="Proteomes" id="UP000499080">
    <property type="component" value="Unassembled WGS sequence"/>
</dbReference>
<accession>A0A4Y2G2W4</accession>
<comment type="caution">
    <text evidence="5">The sequence shown here is derived from an EMBL/GenBank/DDBJ whole genome shotgun (WGS) entry which is preliminary data.</text>
</comment>
<name>A0A4Y2G2W4_ARAVE</name>
<keyword evidence="6" id="KW-1185">Reference proteome</keyword>
<dbReference type="PROSITE" id="PS00233">
    <property type="entry name" value="CHIT_BIND_RR_1"/>
    <property type="match status" value="1"/>
</dbReference>
<evidence type="ECO:0000313" key="5">
    <source>
        <dbReference type="EMBL" id="GBM47005.1"/>
    </source>
</evidence>
<dbReference type="InterPro" id="IPR050468">
    <property type="entry name" value="Cuticle_Struct_Prot"/>
</dbReference>
<sequence>MSLIFGVGLILKASTQHHFRGYLPFRSYLFAVFLALAALVNSQAVLLSGGNNDQSSPTPYQFSYSAPAIGGGSTHEETGDEYGRKTGSYTVQNEDGSQRIVQYVADEDGFRASISTNEPGTANQNPADVTIQSSADEGLQAPASAVIPARRIPTVRQPFNPRRIISRPGQPFLVPFQPTVIPIQPTVVPVSNSRYFELGGARLIPQALPIGGDQSLLFPLEASVIPVSDGYYQPNIILQPY</sequence>
<keyword evidence="2 3" id="KW-0193">Cuticle</keyword>
<evidence type="ECO:0000256" key="4">
    <source>
        <dbReference type="SAM" id="MobiDB-lite"/>
    </source>
</evidence>
<dbReference type="EMBL" id="BGPR01001161">
    <property type="protein sequence ID" value="GBM47005.1"/>
    <property type="molecule type" value="Genomic_DNA"/>
</dbReference>
<reference evidence="5 6" key="1">
    <citation type="journal article" date="2019" name="Sci. Rep.">
        <title>Orb-weaving spider Araneus ventricosus genome elucidates the spidroin gene catalogue.</title>
        <authorList>
            <person name="Kono N."/>
            <person name="Nakamura H."/>
            <person name="Ohtoshi R."/>
            <person name="Moran D.A.P."/>
            <person name="Shinohara A."/>
            <person name="Yoshida Y."/>
            <person name="Fujiwara M."/>
            <person name="Mori M."/>
            <person name="Tomita M."/>
            <person name="Arakawa K."/>
        </authorList>
    </citation>
    <scope>NUCLEOTIDE SEQUENCE [LARGE SCALE GENOMIC DNA]</scope>
</reference>
<evidence type="ECO:0000256" key="1">
    <source>
        <dbReference type="ARBA" id="ARBA00002980"/>
    </source>
</evidence>
<organism evidence="5 6">
    <name type="scientific">Araneus ventricosus</name>
    <name type="common">Orbweaver spider</name>
    <name type="synonym">Epeira ventricosa</name>
    <dbReference type="NCBI Taxonomy" id="182803"/>
    <lineage>
        <taxon>Eukaryota</taxon>
        <taxon>Metazoa</taxon>
        <taxon>Ecdysozoa</taxon>
        <taxon>Arthropoda</taxon>
        <taxon>Chelicerata</taxon>
        <taxon>Arachnida</taxon>
        <taxon>Araneae</taxon>
        <taxon>Araneomorphae</taxon>
        <taxon>Entelegynae</taxon>
        <taxon>Araneoidea</taxon>
        <taxon>Araneidae</taxon>
        <taxon>Araneus</taxon>
    </lineage>
</organism>
<dbReference type="PANTHER" id="PTHR10380">
    <property type="entry name" value="CUTICLE PROTEIN"/>
    <property type="match status" value="1"/>
</dbReference>
<dbReference type="InterPro" id="IPR031311">
    <property type="entry name" value="CHIT_BIND_RR_consensus"/>
</dbReference>
<proteinExistence type="predicted"/>
<evidence type="ECO:0000256" key="3">
    <source>
        <dbReference type="PROSITE-ProRule" id="PRU00497"/>
    </source>
</evidence>
<dbReference type="GO" id="GO:0008010">
    <property type="term" value="F:structural constituent of chitin-based larval cuticle"/>
    <property type="evidence" value="ECO:0007669"/>
    <property type="project" value="TreeGrafter"/>
</dbReference>
<evidence type="ECO:0000256" key="2">
    <source>
        <dbReference type="ARBA" id="ARBA00022460"/>
    </source>
</evidence>
<dbReference type="Pfam" id="PF00379">
    <property type="entry name" value="Chitin_bind_4"/>
    <property type="match status" value="1"/>
</dbReference>
<dbReference type="AlphaFoldDB" id="A0A4Y2G2W4"/>
<dbReference type="OrthoDB" id="6428372at2759"/>
<evidence type="ECO:0008006" key="7">
    <source>
        <dbReference type="Google" id="ProtNLM"/>
    </source>
</evidence>
<gene>
    <name evidence="5" type="ORF">AVEN_131790_1</name>
</gene>
<dbReference type="GO" id="GO:0062129">
    <property type="term" value="C:chitin-based extracellular matrix"/>
    <property type="evidence" value="ECO:0007669"/>
    <property type="project" value="TreeGrafter"/>
</dbReference>
<feature type="compositionally biased region" description="Polar residues" evidence="4">
    <location>
        <begin position="50"/>
        <end position="64"/>
    </location>
</feature>
<feature type="compositionally biased region" description="Basic and acidic residues" evidence="4">
    <location>
        <begin position="74"/>
        <end position="84"/>
    </location>
</feature>
<feature type="region of interest" description="Disordered" evidence="4">
    <location>
        <begin position="50"/>
        <end position="91"/>
    </location>
</feature>
<dbReference type="InterPro" id="IPR000618">
    <property type="entry name" value="Insect_cuticle"/>
</dbReference>
<protein>
    <recommendedName>
        <fullName evidence="7">Cuticle protein 10.9</fullName>
    </recommendedName>
</protein>